<dbReference type="Gene3D" id="1.10.10.2910">
    <property type="match status" value="1"/>
</dbReference>
<feature type="domain" description="IrrE N-terminal-like" evidence="1">
    <location>
        <begin position="77"/>
        <end position="152"/>
    </location>
</feature>
<dbReference type="Pfam" id="PF06114">
    <property type="entry name" value="Peptidase_M78"/>
    <property type="match status" value="1"/>
</dbReference>
<evidence type="ECO:0000313" key="2">
    <source>
        <dbReference type="EMBL" id="SCP96213.1"/>
    </source>
</evidence>
<gene>
    <name evidence="2" type="ORF">SAMN05421730_100414</name>
</gene>
<name>A0A1D3TR99_9FIRM</name>
<dbReference type="Proteomes" id="UP000199315">
    <property type="component" value="Unassembled WGS sequence"/>
</dbReference>
<evidence type="ECO:0000313" key="3">
    <source>
        <dbReference type="Proteomes" id="UP000199315"/>
    </source>
</evidence>
<dbReference type="InterPro" id="IPR052345">
    <property type="entry name" value="Rad_response_metalloprotease"/>
</dbReference>
<dbReference type="OrthoDB" id="42613at2"/>
<dbReference type="RefSeq" id="WP_091231203.1">
    <property type="nucleotide sequence ID" value="NZ_FMKA01000004.1"/>
</dbReference>
<accession>A0A1D3TR99</accession>
<reference evidence="2 3" key="1">
    <citation type="submission" date="2016-09" db="EMBL/GenBank/DDBJ databases">
        <authorList>
            <person name="Capua I."/>
            <person name="De Benedictis P."/>
            <person name="Joannis T."/>
            <person name="Lombin L.H."/>
            <person name="Cattoli G."/>
        </authorList>
    </citation>
    <scope>NUCLEOTIDE SEQUENCE [LARGE SCALE GENOMIC DNA]</scope>
    <source>
        <strain evidence="2 3">GluBS11</strain>
    </source>
</reference>
<dbReference type="EMBL" id="FMKA01000004">
    <property type="protein sequence ID" value="SCP96213.1"/>
    <property type="molecule type" value="Genomic_DNA"/>
</dbReference>
<dbReference type="STRING" id="1619234.SAMN05421730_100414"/>
<evidence type="ECO:0000259" key="1">
    <source>
        <dbReference type="Pfam" id="PF06114"/>
    </source>
</evidence>
<dbReference type="InterPro" id="IPR010359">
    <property type="entry name" value="IrrE_HExxH"/>
</dbReference>
<sequence>MKQNITLNEIQIEEIRKLVRDTRQSLGFIGETPVANDIFTILDHLDIKLLEYPIESEDDKPAFSAAIMYLEEGDNELSFIVLNTADYFDKQIFSLAHELYHYYTKTGAHLSRFDDTENTLIEVNANRFAAEFLLPEVALEGILLEEFKTSSLVKITIKTLLRFIARLQCTWWLPYHSLVKRLREIGAITEQQYKDLYSINERDLSGEYGKIGLAFNIETFTKLNTKTKNIGTSANNIEIIIRNFEDNLIDEDKFTDTLSLFNKSPGDFGYEITISDEDIDELNAFFDREDYDED</sequence>
<protein>
    <recommendedName>
        <fullName evidence="1">IrrE N-terminal-like domain-containing protein</fullName>
    </recommendedName>
</protein>
<keyword evidence="3" id="KW-1185">Reference proteome</keyword>
<dbReference type="PANTHER" id="PTHR43236:SF2">
    <property type="entry name" value="BLL0069 PROTEIN"/>
    <property type="match status" value="1"/>
</dbReference>
<proteinExistence type="predicted"/>
<dbReference type="AlphaFoldDB" id="A0A1D3TR99"/>
<dbReference type="PANTHER" id="PTHR43236">
    <property type="entry name" value="ANTITOXIN HIGA1"/>
    <property type="match status" value="1"/>
</dbReference>
<organism evidence="2 3">
    <name type="scientific">Anaerobium acetethylicum</name>
    <dbReference type="NCBI Taxonomy" id="1619234"/>
    <lineage>
        <taxon>Bacteria</taxon>
        <taxon>Bacillati</taxon>
        <taxon>Bacillota</taxon>
        <taxon>Clostridia</taxon>
        <taxon>Lachnospirales</taxon>
        <taxon>Lachnospiraceae</taxon>
        <taxon>Anaerobium</taxon>
    </lineage>
</organism>